<evidence type="ECO:0000256" key="4">
    <source>
        <dbReference type="SAM" id="MobiDB-lite"/>
    </source>
</evidence>
<sequence>MPKSAASTSANRRRAWHSCSRSTATRYGRTSGEALPSYGPSSRPYGERGAGARFPAVVDLASEFDVAASTIQKAVAALRTEGKLRTVLGQGSFVVE</sequence>
<evidence type="ECO:0000313" key="6">
    <source>
        <dbReference type="Proteomes" id="UP000318720"/>
    </source>
</evidence>
<protein>
    <submittedName>
        <fullName evidence="5">GntR family transcriptional regulator</fullName>
    </submittedName>
</protein>
<dbReference type="InterPro" id="IPR036390">
    <property type="entry name" value="WH_DNA-bd_sf"/>
</dbReference>
<accession>A0A540P3D6</accession>
<evidence type="ECO:0000256" key="3">
    <source>
        <dbReference type="ARBA" id="ARBA00023163"/>
    </source>
</evidence>
<evidence type="ECO:0000256" key="2">
    <source>
        <dbReference type="ARBA" id="ARBA00023125"/>
    </source>
</evidence>
<dbReference type="SUPFAM" id="SSF46785">
    <property type="entry name" value="Winged helix' DNA-binding domain"/>
    <property type="match status" value="1"/>
</dbReference>
<keyword evidence="1" id="KW-0805">Transcription regulation</keyword>
<dbReference type="Pfam" id="PF00392">
    <property type="entry name" value="GntR"/>
    <property type="match status" value="1"/>
</dbReference>
<keyword evidence="2" id="KW-0238">DNA-binding</keyword>
<feature type="region of interest" description="Disordered" evidence="4">
    <location>
        <begin position="1"/>
        <end position="46"/>
    </location>
</feature>
<gene>
    <name evidence="5" type="ORF">Sipo8835_22725</name>
</gene>
<dbReference type="Gene3D" id="1.10.10.10">
    <property type="entry name" value="Winged helix-like DNA-binding domain superfamily/Winged helix DNA-binding domain"/>
    <property type="match status" value="1"/>
</dbReference>
<dbReference type="AlphaFoldDB" id="A0A540P3D6"/>
<organism evidence="5 6">
    <name type="scientific">Streptomyces ipomoeae</name>
    <dbReference type="NCBI Taxonomy" id="103232"/>
    <lineage>
        <taxon>Bacteria</taxon>
        <taxon>Bacillati</taxon>
        <taxon>Actinomycetota</taxon>
        <taxon>Actinomycetes</taxon>
        <taxon>Kitasatosporales</taxon>
        <taxon>Streptomycetaceae</taxon>
        <taxon>Streptomyces</taxon>
    </lineage>
</organism>
<keyword evidence="3" id="KW-0804">Transcription</keyword>
<dbReference type="InterPro" id="IPR000524">
    <property type="entry name" value="Tscrpt_reg_HTH_GntR"/>
</dbReference>
<dbReference type="EMBL" id="SPAZ01000186">
    <property type="protein sequence ID" value="TQE31080.1"/>
    <property type="molecule type" value="Genomic_DNA"/>
</dbReference>
<dbReference type="GO" id="GO:0003700">
    <property type="term" value="F:DNA-binding transcription factor activity"/>
    <property type="evidence" value="ECO:0007669"/>
    <property type="project" value="InterPro"/>
</dbReference>
<dbReference type="GO" id="GO:0003677">
    <property type="term" value="F:DNA binding"/>
    <property type="evidence" value="ECO:0007669"/>
    <property type="project" value="UniProtKB-KW"/>
</dbReference>
<evidence type="ECO:0000313" key="5">
    <source>
        <dbReference type="EMBL" id="TQE31080.1"/>
    </source>
</evidence>
<feature type="compositionally biased region" description="Low complexity" evidence="4">
    <location>
        <begin position="1"/>
        <end position="10"/>
    </location>
</feature>
<proteinExistence type="predicted"/>
<dbReference type="Proteomes" id="UP000318720">
    <property type="component" value="Unassembled WGS sequence"/>
</dbReference>
<comment type="caution">
    <text evidence="5">The sequence shown here is derived from an EMBL/GenBank/DDBJ whole genome shotgun (WGS) entry which is preliminary data.</text>
</comment>
<dbReference type="InterPro" id="IPR036388">
    <property type="entry name" value="WH-like_DNA-bd_sf"/>
</dbReference>
<reference evidence="5 6" key="1">
    <citation type="submission" date="2019-03" db="EMBL/GenBank/DDBJ databases">
        <title>Comparative genomic analyses of the sweetpotato soil rot pathogen, Streptomyces ipomoeae.</title>
        <authorList>
            <person name="Ruschel Soares N."/>
            <person name="Badger J.H."/>
            <person name="Huguet-Tapia J.C."/>
            <person name="Clark C.A."/>
            <person name="Pettis G.S."/>
        </authorList>
    </citation>
    <scope>NUCLEOTIDE SEQUENCE [LARGE SCALE GENOMIC DNA]</scope>
    <source>
        <strain evidence="5 6">88-35</strain>
    </source>
</reference>
<evidence type="ECO:0000256" key="1">
    <source>
        <dbReference type="ARBA" id="ARBA00023015"/>
    </source>
</evidence>
<name>A0A540P3D6_9ACTN</name>